<accession>A0ABV2T7I5</accession>
<organism evidence="9 10">
    <name type="scientific">Chitinophaga defluvii</name>
    <dbReference type="NCBI Taxonomy" id="3163343"/>
    <lineage>
        <taxon>Bacteria</taxon>
        <taxon>Pseudomonadati</taxon>
        <taxon>Bacteroidota</taxon>
        <taxon>Chitinophagia</taxon>
        <taxon>Chitinophagales</taxon>
        <taxon>Chitinophagaceae</taxon>
        <taxon>Chitinophaga</taxon>
    </lineage>
</organism>
<feature type="transmembrane region" description="Helical" evidence="6">
    <location>
        <begin position="760"/>
        <end position="782"/>
    </location>
</feature>
<dbReference type="InterPro" id="IPR003838">
    <property type="entry name" value="ABC3_permease_C"/>
</dbReference>
<feature type="transmembrane region" description="Helical" evidence="6">
    <location>
        <begin position="381"/>
        <end position="404"/>
    </location>
</feature>
<sequence>MLSNYFKTAFRNLLRNRGHFFINIAGLMAGFSAFMLIFLVITYEQSFDGFHKNKDRIYRVIRINKQTGEKTNAGGASFPLAGTLRNDYPQLEHTAAIYGDRDVQVVIPGPSGEILKKFKEPEGIFLAESRFFDLFDFPMIGGNPANAITEPNTALITKEFATKYFGDWKNATGKIIKVYDQPIRITGVLYNPPPNTDFPLGVVISYPTILTLGVDMNDWVEFWNDHYCFTLLPPGYAPQQLNAQFPVLISKHIPSENADYNLGLQPLNELHFDQQTRNFHHRTFSKALITVLRLIAIFLLGIACVNFINLSTASAISRAREVGIRKVLGSNRRQLLLQFFGETGLLCLMAMIGAVIVAFACLPFLNALLDVKMSFSILNKLAVAGFLLAALVMVTLLAGFYPAIVLSGFSPVNVLKNKIGATPIKGVTLRRVLVVLQFGIAQVLIIVTLVVIAQLNYFTNANMGFSKEAIVTVGFPQDSISQSRLAFVRQQLLQQPGIVNVSFSAFATAGYSSWATDLQLGNNNSLRTDLIVNMKPADTAYFSIYQLHLAAGRIYTPSDTMREFVVNETLLKKLALGSPEEAIGKPVKVMGKPGPIVGVVKDYHTNSLRDPIGPVVMTTLNNTYRMANIKIAPGKVKASLAAIENTWSEVYPDYAFEFNFIDQTISSYYKQEKVLSRLYKIFAGISIFISCLGLYGLVSFVAHRRKKEIGIRKVLGAPIRSILFLLSREFMFLIIIAFLIASPVAWYFAQEWLQQYSFRIEVGSGFFLSTFLSSILIAWLSVGHATIKAALANPVKNLEY</sequence>
<feature type="transmembrane region" description="Helical" evidence="6">
    <location>
        <begin position="20"/>
        <end position="43"/>
    </location>
</feature>
<gene>
    <name evidence="9" type="ORF">ABR189_16440</name>
</gene>
<dbReference type="PANTHER" id="PTHR30572">
    <property type="entry name" value="MEMBRANE COMPONENT OF TRANSPORTER-RELATED"/>
    <property type="match status" value="1"/>
</dbReference>
<keyword evidence="2" id="KW-1003">Cell membrane</keyword>
<dbReference type="RefSeq" id="WP_354661543.1">
    <property type="nucleotide sequence ID" value="NZ_JBEXAC010000002.1"/>
</dbReference>
<keyword evidence="3 6" id="KW-0812">Transmembrane</keyword>
<feature type="domain" description="ABC3 transporter permease C-terminal" evidence="7">
    <location>
        <begin position="681"/>
        <end position="790"/>
    </location>
</feature>
<reference evidence="9 10" key="1">
    <citation type="submission" date="2024-06" db="EMBL/GenBank/DDBJ databases">
        <title>Chitinophaga defluvii sp. nov., isolated from municipal sewage.</title>
        <authorList>
            <person name="Zhang L."/>
        </authorList>
    </citation>
    <scope>NUCLEOTIDE SEQUENCE [LARGE SCALE GENOMIC DNA]</scope>
    <source>
        <strain evidence="9 10">H8</strain>
    </source>
</reference>
<evidence type="ECO:0000259" key="7">
    <source>
        <dbReference type="Pfam" id="PF02687"/>
    </source>
</evidence>
<evidence type="ECO:0000256" key="1">
    <source>
        <dbReference type="ARBA" id="ARBA00004651"/>
    </source>
</evidence>
<feature type="transmembrane region" description="Helical" evidence="6">
    <location>
        <begin position="678"/>
        <end position="698"/>
    </location>
</feature>
<evidence type="ECO:0000256" key="3">
    <source>
        <dbReference type="ARBA" id="ARBA00022692"/>
    </source>
</evidence>
<protein>
    <submittedName>
        <fullName evidence="9">ABC transporter permease</fullName>
    </submittedName>
</protein>
<name>A0ABV2T7I5_9BACT</name>
<evidence type="ECO:0000256" key="5">
    <source>
        <dbReference type="ARBA" id="ARBA00023136"/>
    </source>
</evidence>
<dbReference type="Pfam" id="PF02687">
    <property type="entry name" value="FtsX"/>
    <property type="match status" value="2"/>
</dbReference>
<keyword evidence="10" id="KW-1185">Reference proteome</keyword>
<dbReference type="Proteomes" id="UP001549749">
    <property type="component" value="Unassembled WGS sequence"/>
</dbReference>
<proteinExistence type="predicted"/>
<evidence type="ECO:0000259" key="8">
    <source>
        <dbReference type="Pfam" id="PF12704"/>
    </source>
</evidence>
<dbReference type="InterPro" id="IPR050250">
    <property type="entry name" value="Macrolide_Exporter_MacB"/>
</dbReference>
<comment type="subcellular location">
    <subcellularLocation>
        <location evidence="1">Cell membrane</location>
        <topology evidence="1">Multi-pass membrane protein</topology>
    </subcellularLocation>
</comment>
<dbReference type="InterPro" id="IPR025857">
    <property type="entry name" value="MacB_PCD"/>
</dbReference>
<evidence type="ECO:0000313" key="10">
    <source>
        <dbReference type="Proteomes" id="UP001549749"/>
    </source>
</evidence>
<dbReference type="Pfam" id="PF12704">
    <property type="entry name" value="MacB_PCD"/>
    <property type="match status" value="2"/>
</dbReference>
<evidence type="ECO:0000256" key="6">
    <source>
        <dbReference type="SAM" id="Phobius"/>
    </source>
</evidence>
<evidence type="ECO:0000313" key="9">
    <source>
        <dbReference type="EMBL" id="MET6998976.1"/>
    </source>
</evidence>
<feature type="transmembrane region" description="Helical" evidence="6">
    <location>
        <begin position="343"/>
        <end position="369"/>
    </location>
</feature>
<dbReference type="EMBL" id="JBEXAC010000002">
    <property type="protein sequence ID" value="MET6998976.1"/>
    <property type="molecule type" value="Genomic_DNA"/>
</dbReference>
<feature type="domain" description="MacB-like periplasmic core" evidence="8">
    <location>
        <begin position="21"/>
        <end position="244"/>
    </location>
</feature>
<feature type="domain" description="MacB-like periplasmic core" evidence="8">
    <location>
        <begin position="438"/>
        <end position="635"/>
    </location>
</feature>
<evidence type="ECO:0000256" key="2">
    <source>
        <dbReference type="ARBA" id="ARBA00022475"/>
    </source>
</evidence>
<keyword evidence="5 6" id="KW-0472">Membrane</keyword>
<dbReference type="PANTHER" id="PTHR30572:SF18">
    <property type="entry name" value="ABC-TYPE MACROLIDE FAMILY EXPORT SYSTEM PERMEASE COMPONENT 2"/>
    <property type="match status" value="1"/>
</dbReference>
<comment type="caution">
    <text evidence="9">The sequence shown here is derived from an EMBL/GenBank/DDBJ whole genome shotgun (WGS) entry which is preliminary data.</text>
</comment>
<evidence type="ECO:0000256" key="4">
    <source>
        <dbReference type="ARBA" id="ARBA00022989"/>
    </source>
</evidence>
<feature type="transmembrane region" description="Helical" evidence="6">
    <location>
        <begin position="432"/>
        <end position="458"/>
    </location>
</feature>
<keyword evidence="4 6" id="KW-1133">Transmembrane helix</keyword>
<feature type="domain" description="ABC3 transporter permease C-terminal" evidence="7">
    <location>
        <begin position="294"/>
        <end position="410"/>
    </location>
</feature>
<feature type="transmembrane region" description="Helical" evidence="6">
    <location>
        <begin position="730"/>
        <end position="748"/>
    </location>
</feature>
<feature type="transmembrane region" description="Helical" evidence="6">
    <location>
        <begin position="287"/>
        <end position="308"/>
    </location>
</feature>